<keyword evidence="2" id="KW-1185">Reference proteome</keyword>
<protein>
    <submittedName>
        <fullName evidence="1">Uncharacterized protein</fullName>
    </submittedName>
</protein>
<comment type="caution">
    <text evidence="1">The sequence shown here is derived from an EMBL/GenBank/DDBJ whole genome shotgun (WGS) entry which is preliminary data.</text>
</comment>
<evidence type="ECO:0000313" key="1">
    <source>
        <dbReference type="EMBL" id="MEC3874175.1"/>
    </source>
</evidence>
<dbReference type="RefSeq" id="WP_326319270.1">
    <property type="nucleotide sequence ID" value="NZ_JAYLAA010000001.1"/>
</dbReference>
<dbReference type="InterPro" id="IPR012337">
    <property type="entry name" value="RNaseH-like_sf"/>
</dbReference>
<dbReference type="EMBL" id="JAYLAA010000001">
    <property type="protein sequence ID" value="MEC3874175.1"/>
    <property type="molecule type" value="Genomic_DNA"/>
</dbReference>
<organism evidence="1 2">
    <name type="scientific">Chryseobacterium salviniae</name>
    <dbReference type="NCBI Taxonomy" id="3101750"/>
    <lineage>
        <taxon>Bacteria</taxon>
        <taxon>Pseudomonadati</taxon>
        <taxon>Bacteroidota</taxon>
        <taxon>Flavobacteriia</taxon>
        <taxon>Flavobacteriales</taxon>
        <taxon>Weeksellaceae</taxon>
        <taxon>Chryseobacterium group</taxon>
        <taxon>Chryseobacterium</taxon>
    </lineage>
</organism>
<dbReference type="SUPFAM" id="SSF53098">
    <property type="entry name" value="Ribonuclease H-like"/>
    <property type="match status" value="1"/>
</dbReference>
<accession>A0ABU6HM89</accession>
<dbReference type="Proteomes" id="UP001348397">
    <property type="component" value="Unassembled WGS sequence"/>
</dbReference>
<proteinExistence type="predicted"/>
<name>A0ABU6HM89_9FLAO</name>
<evidence type="ECO:0000313" key="2">
    <source>
        <dbReference type="Proteomes" id="UP001348397"/>
    </source>
</evidence>
<dbReference type="InterPro" id="IPR036397">
    <property type="entry name" value="RNaseH_sf"/>
</dbReference>
<dbReference type="Gene3D" id="3.30.420.10">
    <property type="entry name" value="Ribonuclease H-like superfamily/Ribonuclease H"/>
    <property type="match status" value="1"/>
</dbReference>
<reference evidence="1 2" key="1">
    <citation type="submission" date="2024-01" db="EMBL/GenBank/DDBJ databases">
        <title>Chryseobacterium sp. T9W2-O.</title>
        <authorList>
            <person name="Maltman C."/>
        </authorList>
    </citation>
    <scope>NUCLEOTIDE SEQUENCE [LARGE SCALE GENOMIC DNA]</scope>
    <source>
        <strain evidence="1 2">T9W2-O</strain>
    </source>
</reference>
<gene>
    <name evidence="1" type="ORF">SOP96_00425</name>
</gene>
<sequence>MPDFKYNGKIYYNPVQLVMEQIEFIGKVLFKSRPFEDGTNNIVEFLAIVHALAYCKQEKHKTSQFIQTAEMQ</sequence>